<evidence type="ECO:0000313" key="4">
    <source>
        <dbReference type="Proteomes" id="UP001363010"/>
    </source>
</evidence>
<dbReference type="Proteomes" id="UP001363010">
    <property type="component" value="Unassembled WGS sequence"/>
</dbReference>
<dbReference type="RefSeq" id="WP_340367716.1">
    <property type="nucleotide sequence ID" value="NZ_JBBKZV010000039.1"/>
</dbReference>
<name>A0ABU8W9F9_9BURK</name>
<dbReference type="PROSITE" id="PS52050">
    <property type="entry name" value="WYL"/>
    <property type="match status" value="1"/>
</dbReference>
<gene>
    <name evidence="3" type="ORF">WKW80_32485</name>
</gene>
<dbReference type="Pfam" id="PF25583">
    <property type="entry name" value="WCX"/>
    <property type="match status" value="1"/>
</dbReference>
<protein>
    <submittedName>
        <fullName evidence="3">WYL domain-containing protein</fullName>
    </submittedName>
</protein>
<evidence type="ECO:0000259" key="1">
    <source>
        <dbReference type="Pfam" id="PF13280"/>
    </source>
</evidence>
<proteinExistence type="predicted"/>
<feature type="domain" description="WYL" evidence="1">
    <location>
        <begin position="128"/>
        <end position="194"/>
    </location>
</feature>
<evidence type="ECO:0000259" key="2">
    <source>
        <dbReference type="Pfam" id="PF25583"/>
    </source>
</evidence>
<dbReference type="Pfam" id="PF13280">
    <property type="entry name" value="WYL"/>
    <property type="match status" value="1"/>
</dbReference>
<reference evidence="3 4" key="1">
    <citation type="submission" date="2024-03" db="EMBL/GenBank/DDBJ databases">
        <title>Novel species of the genus Variovorax.</title>
        <authorList>
            <person name="Liu Q."/>
            <person name="Xin Y.-H."/>
        </authorList>
    </citation>
    <scope>NUCLEOTIDE SEQUENCE [LARGE SCALE GENOMIC DNA]</scope>
    <source>
        <strain evidence="3 4">KACC 18501</strain>
    </source>
</reference>
<evidence type="ECO:0000313" key="3">
    <source>
        <dbReference type="EMBL" id="MEJ8826679.1"/>
    </source>
</evidence>
<dbReference type="PANTHER" id="PTHR34580:SF1">
    <property type="entry name" value="PROTEIN PAFC"/>
    <property type="match status" value="1"/>
</dbReference>
<organism evidence="3 4">
    <name type="scientific">Variovorax humicola</name>
    <dbReference type="NCBI Taxonomy" id="1769758"/>
    <lineage>
        <taxon>Bacteria</taxon>
        <taxon>Pseudomonadati</taxon>
        <taxon>Pseudomonadota</taxon>
        <taxon>Betaproteobacteria</taxon>
        <taxon>Burkholderiales</taxon>
        <taxon>Comamonadaceae</taxon>
        <taxon>Variovorax</taxon>
    </lineage>
</organism>
<dbReference type="InterPro" id="IPR057727">
    <property type="entry name" value="WCX_dom"/>
</dbReference>
<dbReference type="InterPro" id="IPR051534">
    <property type="entry name" value="CBASS_pafABC_assoc_protein"/>
</dbReference>
<keyword evidence="4" id="KW-1185">Reference proteome</keyword>
<accession>A0ABU8W9F9</accession>
<feature type="domain" description="WCX" evidence="2">
    <location>
        <begin position="223"/>
        <end position="293"/>
    </location>
</feature>
<dbReference type="EMBL" id="JBBKZV010000039">
    <property type="protein sequence ID" value="MEJ8826679.1"/>
    <property type="molecule type" value="Genomic_DNA"/>
</dbReference>
<dbReference type="PANTHER" id="PTHR34580">
    <property type="match status" value="1"/>
</dbReference>
<dbReference type="InterPro" id="IPR026881">
    <property type="entry name" value="WYL_dom"/>
</dbReference>
<sequence length="315" mass="35661">MSSPRPDHDTLVHRLTRVLVKLNRGERLDPRSLAAEFDVDLRTVQRDLNQRFAYLDLIKVDGKYQIDPAMLGQLSTRDIARFAAVAGTQGLFPALSHAFVRQLLREEDDSGLLVRGHNYEDIDDHAESFALIRRAIADRRRLAFEFSAITSPTPRFFCGVEPYKLLNQKGIWYLVAIDSGKLKIFGFTRLRALQIENGHFEPDAQVESRLESDDGLWQSETSTRVVLHVASSAAPYFQRRDLVANQRIEAVQPDGSLLVSTRIGHPNQIVPIVRYWIPHLRIVEPAHLQLELELELASYLGLRAPETTPPVATPS</sequence>
<comment type="caution">
    <text evidence="3">The sequence shown here is derived from an EMBL/GenBank/DDBJ whole genome shotgun (WGS) entry which is preliminary data.</text>
</comment>